<feature type="region of interest" description="Disordered" evidence="6">
    <location>
        <begin position="317"/>
        <end position="388"/>
    </location>
</feature>
<feature type="domain" description="Rhodopsin" evidence="8">
    <location>
        <begin position="43"/>
        <end position="281"/>
    </location>
</feature>
<evidence type="ECO:0000313" key="10">
    <source>
        <dbReference type="Proteomes" id="UP000054516"/>
    </source>
</evidence>
<feature type="compositionally biased region" description="Basic and acidic residues" evidence="6">
    <location>
        <begin position="319"/>
        <end position="333"/>
    </location>
</feature>
<name>A0A1W2THZ8_ROSNE</name>
<feature type="transmembrane region" description="Helical" evidence="7">
    <location>
        <begin position="180"/>
        <end position="206"/>
    </location>
</feature>
<feature type="compositionally biased region" description="Basic and acidic residues" evidence="6">
    <location>
        <begin position="345"/>
        <end position="355"/>
    </location>
</feature>
<feature type="transmembrane region" description="Helical" evidence="7">
    <location>
        <begin position="55"/>
        <end position="76"/>
    </location>
</feature>
<gene>
    <name evidence="9" type="ORF">SAMD00023353_2801130</name>
</gene>
<evidence type="ECO:0000259" key="8">
    <source>
        <dbReference type="Pfam" id="PF20684"/>
    </source>
</evidence>
<feature type="transmembrane region" description="Helical" evidence="7">
    <location>
        <begin position="23"/>
        <end position="43"/>
    </location>
</feature>
<evidence type="ECO:0000256" key="6">
    <source>
        <dbReference type="SAM" id="MobiDB-lite"/>
    </source>
</evidence>
<comment type="subcellular location">
    <subcellularLocation>
        <location evidence="1">Membrane</location>
        <topology evidence="1">Multi-pass membrane protein</topology>
    </subcellularLocation>
</comment>
<evidence type="ECO:0000256" key="3">
    <source>
        <dbReference type="ARBA" id="ARBA00022989"/>
    </source>
</evidence>
<keyword evidence="2 7" id="KW-0812">Transmembrane</keyword>
<feature type="transmembrane region" description="Helical" evidence="7">
    <location>
        <begin position="218"/>
        <end position="242"/>
    </location>
</feature>
<organism evidence="9">
    <name type="scientific">Rosellinia necatrix</name>
    <name type="common">White root-rot fungus</name>
    <dbReference type="NCBI Taxonomy" id="77044"/>
    <lineage>
        <taxon>Eukaryota</taxon>
        <taxon>Fungi</taxon>
        <taxon>Dikarya</taxon>
        <taxon>Ascomycota</taxon>
        <taxon>Pezizomycotina</taxon>
        <taxon>Sordariomycetes</taxon>
        <taxon>Xylariomycetidae</taxon>
        <taxon>Xylariales</taxon>
        <taxon>Xylariaceae</taxon>
        <taxon>Rosellinia</taxon>
    </lineage>
</organism>
<evidence type="ECO:0000256" key="2">
    <source>
        <dbReference type="ARBA" id="ARBA00022692"/>
    </source>
</evidence>
<keyword evidence="3 7" id="KW-1133">Transmembrane helix</keyword>
<dbReference type="EMBL" id="DF977473">
    <property type="protein sequence ID" value="GAP87773.2"/>
    <property type="molecule type" value="Genomic_DNA"/>
</dbReference>
<comment type="similarity">
    <text evidence="5">Belongs to the SAT4 family.</text>
</comment>
<dbReference type="PANTHER" id="PTHR33048:SF167">
    <property type="entry name" value="INTEGRAL MEMBRANE PROTEIN"/>
    <property type="match status" value="1"/>
</dbReference>
<dbReference type="GO" id="GO:0016020">
    <property type="term" value="C:membrane"/>
    <property type="evidence" value="ECO:0007669"/>
    <property type="project" value="UniProtKB-SubCell"/>
</dbReference>
<dbReference type="OrthoDB" id="5022096at2759"/>
<reference evidence="9" key="1">
    <citation type="submission" date="2016-03" db="EMBL/GenBank/DDBJ databases">
        <title>Draft genome sequence of Rosellinia necatrix.</title>
        <authorList>
            <person name="Kanematsu S."/>
        </authorList>
    </citation>
    <scope>NUCLEOTIDE SEQUENCE [LARGE SCALE GENOMIC DNA]</scope>
    <source>
        <strain evidence="9">W97</strain>
    </source>
</reference>
<feature type="compositionally biased region" description="Polar residues" evidence="6">
    <location>
        <begin position="356"/>
        <end position="373"/>
    </location>
</feature>
<keyword evidence="10" id="KW-1185">Reference proteome</keyword>
<dbReference type="AlphaFoldDB" id="A0A1W2THZ8"/>
<feature type="transmembrane region" description="Helical" evidence="7">
    <location>
        <begin position="137"/>
        <end position="160"/>
    </location>
</feature>
<accession>A0A1W2THZ8</accession>
<dbReference type="OMA" id="LYTIMAW"/>
<protein>
    <submittedName>
        <fullName evidence="9">Putative integral membrane protein</fullName>
    </submittedName>
</protein>
<evidence type="ECO:0000256" key="1">
    <source>
        <dbReference type="ARBA" id="ARBA00004141"/>
    </source>
</evidence>
<evidence type="ECO:0000256" key="4">
    <source>
        <dbReference type="ARBA" id="ARBA00023136"/>
    </source>
</evidence>
<dbReference type="STRING" id="77044.A0A1W2THZ8"/>
<feature type="transmembrane region" description="Helical" evidence="7">
    <location>
        <begin position="96"/>
        <end position="117"/>
    </location>
</feature>
<dbReference type="PANTHER" id="PTHR33048">
    <property type="entry name" value="PTH11-LIKE INTEGRAL MEMBRANE PROTEIN (AFU_ORTHOLOGUE AFUA_5G11245)"/>
    <property type="match status" value="1"/>
</dbReference>
<evidence type="ECO:0000256" key="7">
    <source>
        <dbReference type="SAM" id="Phobius"/>
    </source>
</evidence>
<dbReference type="InterPro" id="IPR052337">
    <property type="entry name" value="SAT4-like"/>
</dbReference>
<dbReference type="InterPro" id="IPR049326">
    <property type="entry name" value="Rhodopsin_dom_fungi"/>
</dbReference>
<dbReference type="Proteomes" id="UP000054516">
    <property type="component" value="Unassembled WGS sequence"/>
</dbReference>
<proteinExistence type="inferred from homology"/>
<evidence type="ECO:0000313" key="9">
    <source>
        <dbReference type="EMBL" id="GAP87773.2"/>
    </source>
</evidence>
<dbReference type="Pfam" id="PF20684">
    <property type="entry name" value="Fung_rhodopsin"/>
    <property type="match status" value="1"/>
</dbReference>
<evidence type="ECO:0000256" key="5">
    <source>
        <dbReference type="ARBA" id="ARBA00038359"/>
    </source>
</evidence>
<keyword evidence="4 7" id="KW-0472">Membrane</keyword>
<sequence>MPSSAAGVGDASPVDPKRQESSLGLQLGIVSAIHVTALVITILRLYSRAFLAKSVGCDDGFMLGATLSAFASYVLYIYESQHGLGLHKLFVSDDDLWEFGAATFAQTILNLLGLGLLKISLSFSLLRLCRGRAFKWILWGTIAFVTIYTIFAFLTLFLYCKPLSGFWDLNSGAKCYSVKLFIRFGLANTALSIFTDILLASLPIPVIWQLQLRTKLRVYLIIMLALGWGAVAIGVVKAIYQIRYNPLGDSTYEIGVPTWAFIQLNVGIIAACAPQLKKLLQPLLGFTSSYKSSPYGGPSHNRRTTTGHSIAGRYMRQRSHTDKTDGFELDERPIVPPDSYHVRVHGNDSGDKTTRTVDSSDTAGGERNSSGHNSMGIMRTTEVVISTT</sequence>